<organism evidence="1 2">
    <name type="scientific">Candidatus Falkowbacteria bacterium GW2011_GWF2_39_8</name>
    <dbReference type="NCBI Taxonomy" id="1618642"/>
    <lineage>
        <taxon>Bacteria</taxon>
        <taxon>Candidatus Falkowiibacteriota</taxon>
    </lineage>
</organism>
<name>A0A0G0T045_9BACT</name>
<dbReference type="Gene3D" id="3.30.420.40">
    <property type="match status" value="2"/>
</dbReference>
<protein>
    <submittedName>
        <fullName evidence="1">Fimbrial assembly protein PilM</fullName>
    </submittedName>
</protein>
<dbReference type="Proteomes" id="UP000034137">
    <property type="component" value="Unassembled WGS sequence"/>
</dbReference>
<evidence type="ECO:0000313" key="1">
    <source>
        <dbReference type="EMBL" id="KKR31182.1"/>
    </source>
</evidence>
<dbReference type="AlphaFoldDB" id="A0A0G0T045"/>
<dbReference type="InterPro" id="IPR050696">
    <property type="entry name" value="FtsA/MreB"/>
</dbReference>
<dbReference type="Pfam" id="PF11104">
    <property type="entry name" value="PilM_2"/>
    <property type="match status" value="1"/>
</dbReference>
<comment type="caution">
    <text evidence="1">The sequence shown here is derived from an EMBL/GenBank/DDBJ whole genome shotgun (WGS) entry which is preliminary data.</text>
</comment>
<gene>
    <name evidence="1" type="ORF">UT64_C0070G0010</name>
</gene>
<reference evidence="1 2" key="1">
    <citation type="journal article" date="2015" name="Nature">
        <title>rRNA introns, odd ribosomes, and small enigmatic genomes across a large radiation of phyla.</title>
        <authorList>
            <person name="Brown C.T."/>
            <person name="Hug L.A."/>
            <person name="Thomas B.C."/>
            <person name="Sharon I."/>
            <person name="Castelle C.J."/>
            <person name="Singh A."/>
            <person name="Wilkins M.J."/>
            <person name="Williams K.H."/>
            <person name="Banfield J.F."/>
        </authorList>
    </citation>
    <scope>NUCLEOTIDE SEQUENCE [LARGE SCALE GENOMIC DNA]</scope>
</reference>
<dbReference type="Gene3D" id="3.30.1490.300">
    <property type="match status" value="1"/>
</dbReference>
<dbReference type="PANTHER" id="PTHR32432">
    <property type="entry name" value="CELL DIVISION PROTEIN FTSA-RELATED"/>
    <property type="match status" value="1"/>
</dbReference>
<dbReference type="CDD" id="cd24049">
    <property type="entry name" value="ASKHA_NBD_PilM"/>
    <property type="match status" value="1"/>
</dbReference>
<dbReference type="EMBL" id="LBXO01000070">
    <property type="protein sequence ID" value="KKR31182.1"/>
    <property type="molecule type" value="Genomic_DNA"/>
</dbReference>
<accession>A0A0G0T045</accession>
<dbReference type="SUPFAM" id="SSF53067">
    <property type="entry name" value="Actin-like ATPase domain"/>
    <property type="match status" value="2"/>
</dbReference>
<dbReference type="InterPro" id="IPR005883">
    <property type="entry name" value="PilM"/>
</dbReference>
<sequence length="365" mass="40316">MILHNSSNFPIGIDISDLSIKICQINKIGNNVFIQASAKSNLPKGMIEDSRIVKKEELGELIRDLVSNPKIGKFTSTDVAVCLPENKTFVKLITIEKNPNDIAEVIKIEIEKYIPMAIDEMYFDWQIIKTLPQGQLVLIGAAPKAIVDEYSQLFDSTGFTVSAFEIESTAICRALLKEESNKFKDNETGNYGIIDIGEKQTSMIVYAAGTILFTVSMPVSGEMITQKISDTLQIDFAQAEKAKILCGLDKEKASGVVSDIIDEVISDLVARIEDVNKFHMYHYSEYGKINKLLLCGGGSNILDLHHTLKKRLGIEVEIGNTLNNLTGKEIINGSPFSKKIVRLENEPGWATAIGLALRGVFVDEI</sequence>
<dbReference type="PIRSF" id="PIRSF019169">
    <property type="entry name" value="PilM"/>
    <property type="match status" value="1"/>
</dbReference>
<evidence type="ECO:0000313" key="2">
    <source>
        <dbReference type="Proteomes" id="UP000034137"/>
    </source>
</evidence>
<proteinExistence type="predicted"/>
<dbReference type="NCBIfam" id="TIGR01175">
    <property type="entry name" value="pilM"/>
    <property type="match status" value="1"/>
</dbReference>
<dbReference type="PANTHER" id="PTHR32432:SF3">
    <property type="entry name" value="ETHANOLAMINE UTILIZATION PROTEIN EUTJ"/>
    <property type="match status" value="1"/>
</dbReference>
<dbReference type="InterPro" id="IPR043129">
    <property type="entry name" value="ATPase_NBD"/>
</dbReference>